<keyword evidence="5" id="KW-0812">Transmembrane</keyword>
<evidence type="ECO:0000313" key="12">
    <source>
        <dbReference type="Proteomes" id="UP001554567"/>
    </source>
</evidence>
<dbReference type="InterPro" id="IPR036998">
    <property type="entry name" value="Porin_LamB_sf"/>
</dbReference>
<evidence type="ECO:0000256" key="1">
    <source>
        <dbReference type="ARBA" id="ARBA00004571"/>
    </source>
</evidence>
<feature type="chain" id="PRO_5046554417" evidence="10">
    <location>
        <begin position="32"/>
        <end position="436"/>
    </location>
</feature>
<evidence type="ECO:0000256" key="10">
    <source>
        <dbReference type="SAM" id="SignalP"/>
    </source>
</evidence>
<evidence type="ECO:0000313" key="11">
    <source>
        <dbReference type="EMBL" id="MEW5290255.1"/>
    </source>
</evidence>
<dbReference type="InterPro" id="IPR050286">
    <property type="entry name" value="G_neg_Bact_CarbUptk_Porin"/>
</dbReference>
<gene>
    <name evidence="11" type="ORF">ABW286_13855</name>
</gene>
<evidence type="ECO:0000256" key="8">
    <source>
        <dbReference type="ARBA" id="ARBA00023136"/>
    </source>
</evidence>
<dbReference type="CDD" id="cd01346">
    <property type="entry name" value="Maltoporin-like"/>
    <property type="match status" value="1"/>
</dbReference>
<dbReference type="NCBIfam" id="NF006860">
    <property type="entry name" value="PRK09360.1"/>
    <property type="match status" value="1"/>
</dbReference>
<keyword evidence="3" id="KW-0813">Transport</keyword>
<evidence type="ECO:0000256" key="2">
    <source>
        <dbReference type="ARBA" id="ARBA00007055"/>
    </source>
</evidence>
<comment type="subcellular location">
    <subcellularLocation>
        <location evidence="1">Cell outer membrane</location>
        <topology evidence="1">Multi-pass membrane protein</topology>
    </subcellularLocation>
</comment>
<comment type="similarity">
    <text evidence="2">Belongs to the porin LamB (TC 1.B.3) family.</text>
</comment>
<keyword evidence="9" id="KW-0998">Cell outer membrane</keyword>
<dbReference type="InterPro" id="IPR003192">
    <property type="entry name" value="Porin_LamB"/>
</dbReference>
<name>A0ABV3N360_9GAMM</name>
<dbReference type="Pfam" id="PF02264">
    <property type="entry name" value="LamB"/>
    <property type="match status" value="1"/>
</dbReference>
<evidence type="ECO:0000256" key="9">
    <source>
        <dbReference type="ARBA" id="ARBA00023237"/>
    </source>
</evidence>
<keyword evidence="6" id="KW-0406">Ion transport</keyword>
<dbReference type="PANTHER" id="PTHR38762:SF1">
    <property type="entry name" value="CRYPTIC OUTER MEMBRANE PORIN BGLH-RELATED"/>
    <property type="match status" value="1"/>
</dbReference>
<evidence type="ECO:0000256" key="6">
    <source>
        <dbReference type="ARBA" id="ARBA00023065"/>
    </source>
</evidence>
<reference evidence="11 12" key="1">
    <citation type="submission" date="2024-07" db="EMBL/GenBank/DDBJ databases">
        <authorList>
            <person name="Dulla G.F.J."/>
            <person name="Delorm J.G."/>
        </authorList>
    </citation>
    <scope>NUCLEOTIDE SEQUENCE [LARGE SCALE GENOMIC DNA]</scope>
    <source>
        <strain evidence="11 12">JGD 233</strain>
    </source>
</reference>
<evidence type="ECO:0000256" key="7">
    <source>
        <dbReference type="ARBA" id="ARBA00023114"/>
    </source>
</evidence>
<sequence>MMKKIKRRNTSQQSCLLGTLAAGLLSAPVMAVDFHGYARSGIGWTGSGGEQQCFQATGAGSKYRLGNECETYAELKLGHEAWKEGDKSFYFDTTLAYAVSQRADFESVSPGFREVNVTGVNLIDALPGSVIWAGKRFYQRHDVHMIDFNYWDISGPGAGLEQVDVGFGKLSLAVTRNSEEGGSLGFLESQRDERPTVNDVFDLRLAGLAVNPGGTLELGLDYGRATVQQGYQLAEGASRDGWMMTAIHSQTLSGGSNHVVVQYATDAMTSLNNGRSSGASIDNNGTMLRVIDHGAVDFNDRWGLTYVAMYQNIDRDNQNGSTWYTAGIRPSYNWTPIMSSLMELGYDNVKSQRTGERNGQYKLTLAQQWQAGPSVWARPSLRVFATYARWQEKWGYATRTDSGYVANLAYSDTALHTFSRGNNDEVTFGAQMEIWW</sequence>
<dbReference type="EMBL" id="JBFKZN010000006">
    <property type="protein sequence ID" value="MEW5290255.1"/>
    <property type="molecule type" value="Genomic_DNA"/>
</dbReference>
<comment type="caution">
    <text evidence="11">The sequence shown here is derived from an EMBL/GenBank/DDBJ whole genome shotgun (WGS) entry which is preliminary data.</text>
</comment>
<accession>A0ABV3N360</accession>
<dbReference type="SUPFAM" id="SSF56935">
    <property type="entry name" value="Porins"/>
    <property type="match status" value="1"/>
</dbReference>
<keyword evidence="12" id="KW-1185">Reference proteome</keyword>
<proteinExistence type="inferred from homology"/>
<dbReference type="PANTHER" id="PTHR38762">
    <property type="entry name" value="CRYPTIC OUTER MEMBRANE PORIN BGLH-RELATED"/>
    <property type="match status" value="1"/>
</dbReference>
<evidence type="ECO:0000256" key="5">
    <source>
        <dbReference type="ARBA" id="ARBA00022692"/>
    </source>
</evidence>
<feature type="signal peptide" evidence="10">
    <location>
        <begin position="1"/>
        <end position="31"/>
    </location>
</feature>
<dbReference type="Proteomes" id="UP001554567">
    <property type="component" value="Unassembled WGS sequence"/>
</dbReference>
<dbReference type="RefSeq" id="WP_367167813.1">
    <property type="nucleotide sequence ID" value="NZ_JBFKZN010000006.1"/>
</dbReference>
<organism evidence="11 12">
    <name type="scientific">Erwinia papayae</name>
    <dbReference type="NCBI Taxonomy" id="206499"/>
    <lineage>
        <taxon>Bacteria</taxon>
        <taxon>Pseudomonadati</taxon>
        <taxon>Pseudomonadota</taxon>
        <taxon>Gammaproteobacteria</taxon>
        <taxon>Enterobacterales</taxon>
        <taxon>Erwiniaceae</taxon>
        <taxon>Erwinia</taxon>
    </lineage>
</organism>
<keyword evidence="8" id="KW-0472">Membrane</keyword>
<evidence type="ECO:0000256" key="4">
    <source>
        <dbReference type="ARBA" id="ARBA00022452"/>
    </source>
</evidence>
<dbReference type="Gene3D" id="2.40.170.10">
    <property type="entry name" value="Porin, LamB type"/>
    <property type="match status" value="1"/>
</dbReference>
<keyword evidence="10" id="KW-0732">Signal</keyword>
<protein>
    <submittedName>
        <fullName evidence="11">Maltoporin</fullName>
    </submittedName>
</protein>
<keyword evidence="4" id="KW-1134">Transmembrane beta strand</keyword>
<keyword evidence="7" id="KW-0626">Porin</keyword>
<evidence type="ECO:0000256" key="3">
    <source>
        <dbReference type="ARBA" id="ARBA00022448"/>
    </source>
</evidence>